<dbReference type="InterPro" id="IPR024079">
    <property type="entry name" value="MetalloPept_cat_dom_sf"/>
</dbReference>
<comment type="caution">
    <text evidence="4">The sequence shown here is derived from an EMBL/GenBank/DDBJ whole genome shotgun (WGS) entry which is preliminary data.</text>
</comment>
<dbReference type="Pfam" id="PF19408">
    <property type="entry name" value="PKD_6"/>
    <property type="match status" value="1"/>
</dbReference>
<dbReference type="InterPro" id="IPR019026">
    <property type="entry name" value="Peptidase_M64_IgA"/>
</dbReference>
<feature type="domain" description="Secretion system C-terminal sorting" evidence="2">
    <location>
        <begin position="530"/>
        <end position="604"/>
    </location>
</feature>
<name>A0A2U1B182_9BACT</name>
<keyword evidence="1" id="KW-0732">Signal</keyword>
<evidence type="ECO:0000256" key="1">
    <source>
        <dbReference type="SAM" id="SignalP"/>
    </source>
</evidence>
<evidence type="ECO:0000259" key="3">
    <source>
        <dbReference type="Pfam" id="PF19408"/>
    </source>
</evidence>
<protein>
    <submittedName>
        <fullName evidence="4">Putative secreted protein (Por secretion system target)</fullName>
    </submittedName>
</protein>
<dbReference type="OrthoDB" id="847589at2"/>
<evidence type="ECO:0000313" key="4">
    <source>
        <dbReference type="EMBL" id="PVY42351.1"/>
    </source>
</evidence>
<dbReference type="Gene3D" id="3.40.390.10">
    <property type="entry name" value="Collagenase (Catalytic Domain)"/>
    <property type="match status" value="1"/>
</dbReference>
<feature type="chain" id="PRO_5015464722" evidence="1">
    <location>
        <begin position="21"/>
        <end position="607"/>
    </location>
</feature>
<feature type="signal peptide" evidence="1">
    <location>
        <begin position="1"/>
        <end position="20"/>
    </location>
</feature>
<dbReference type="InterPro" id="IPR045829">
    <property type="entry name" value="PKD_6"/>
</dbReference>
<dbReference type="InterPro" id="IPR026444">
    <property type="entry name" value="Secre_tail"/>
</dbReference>
<dbReference type="Pfam" id="PF18962">
    <property type="entry name" value="Por_Secre_tail"/>
    <property type="match status" value="1"/>
</dbReference>
<keyword evidence="5" id="KW-1185">Reference proteome</keyword>
<organism evidence="4 5">
    <name type="scientific">Pontibacter virosus</name>
    <dbReference type="NCBI Taxonomy" id="1765052"/>
    <lineage>
        <taxon>Bacteria</taxon>
        <taxon>Pseudomonadati</taxon>
        <taxon>Bacteroidota</taxon>
        <taxon>Cytophagia</taxon>
        <taxon>Cytophagales</taxon>
        <taxon>Hymenobacteraceae</taxon>
        <taxon>Pontibacter</taxon>
    </lineage>
</organism>
<dbReference type="AlphaFoldDB" id="A0A2U1B182"/>
<dbReference type="NCBIfam" id="TIGR04183">
    <property type="entry name" value="Por_Secre_tail"/>
    <property type="match status" value="1"/>
</dbReference>
<dbReference type="Proteomes" id="UP000245466">
    <property type="component" value="Unassembled WGS sequence"/>
</dbReference>
<accession>A0A2U1B182</accession>
<sequence length="607" mass="65887">MKRLLITVWLVLCSVLLAQAQKFEVDTILYNGPSDKYINFVFLADGYQANELGKYMEDVKGTVDGIFSKPPFRENKGFFNVFAIKVPSKQSGASHPGTANDEGNSNHPVAKVDNYFGSTFDYGGIHRLLVPTNNMAISAVLANNFPEYDQVFVLVNSTYYGGSGGTYATSSTNVQSKEIAIHEIGHSFANLADEYWAGSQYARERPNMTQTSSSETVKWKQWLNNTGVGIYPYEESPTWYRPHQRCNMRYLSTIHEVIHFCMVCNDAITKRIASLMDQVALPDKPGQISGPTKLCAQQDAVNYSISPVSGAGAYTWTVPDGYQIIQGQGTTMVTVRIGQTSGRIGVAAQNFNGHSPNSYLDVQVQAIPQVKAGLDERACLNQAPYTLSDFSPAGGFWLGNGMDQKGTFDPALAGIGTHKLTYTYTENGCSASATKTITVYQVPTVSLAAFQQVCSSSTDFLLTGGSPAGGTYSGDHVANGLFNAAEAGPGTHRVSYTYTMNGCSQTVEKELTVSVCTNTNEAEVATGIQLFPNPASTTVQLTAQLTGTTEAALQVYNPTGKLVLSQQLYTLSGKLKEQLDLSKQPKGIYLLRLITEKGHVDRKLLLQ</sequence>
<proteinExistence type="predicted"/>
<evidence type="ECO:0000313" key="5">
    <source>
        <dbReference type="Proteomes" id="UP000245466"/>
    </source>
</evidence>
<dbReference type="EMBL" id="QEKI01000003">
    <property type="protein sequence ID" value="PVY42351.1"/>
    <property type="molecule type" value="Genomic_DNA"/>
</dbReference>
<evidence type="ECO:0000259" key="2">
    <source>
        <dbReference type="Pfam" id="PF18962"/>
    </source>
</evidence>
<reference evidence="4 5" key="1">
    <citation type="submission" date="2018-04" db="EMBL/GenBank/DDBJ databases">
        <title>Genomic Encyclopedia of Type Strains, Phase IV (KMG-IV): sequencing the most valuable type-strain genomes for metagenomic binning, comparative biology and taxonomic classification.</title>
        <authorList>
            <person name="Goeker M."/>
        </authorList>
    </citation>
    <scope>NUCLEOTIDE SEQUENCE [LARGE SCALE GENOMIC DNA]</scope>
    <source>
        <strain evidence="4 5">DSM 100231</strain>
    </source>
</reference>
<dbReference type="GO" id="GO:0008237">
    <property type="term" value="F:metallopeptidase activity"/>
    <property type="evidence" value="ECO:0007669"/>
    <property type="project" value="InterPro"/>
</dbReference>
<gene>
    <name evidence="4" type="ORF">C8E01_103217</name>
</gene>
<dbReference type="Pfam" id="PF09471">
    <property type="entry name" value="Peptidase_M64"/>
    <property type="match status" value="1"/>
</dbReference>
<feature type="domain" description="PKD-like" evidence="3">
    <location>
        <begin position="282"/>
        <end position="362"/>
    </location>
</feature>
<dbReference type="RefSeq" id="WP_116542516.1">
    <property type="nucleotide sequence ID" value="NZ_QEKI01000003.1"/>
</dbReference>